<evidence type="ECO:0000313" key="2">
    <source>
        <dbReference type="EnsemblPlants" id="AET3Gv21236700.20"/>
    </source>
</evidence>
<reference evidence="3" key="2">
    <citation type="journal article" date="2017" name="Nat. Plants">
        <title>The Aegilops tauschii genome reveals multiple impacts of transposons.</title>
        <authorList>
            <person name="Zhao G."/>
            <person name="Zou C."/>
            <person name="Li K."/>
            <person name="Wang K."/>
            <person name="Li T."/>
            <person name="Gao L."/>
            <person name="Zhang X."/>
            <person name="Wang H."/>
            <person name="Yang Z."/>
            <person name="Liu X."/>
            <person name="Jiang W."/>
            <person name="Mao L."/>
            <person name="Kong X."/>
            <person name="Jiao Y."/>
            <person name="Jia J."/>
        </authorList>
    </citation>
    <scope>NUCLEOTIDE SEQUENCE [LARGE SCALE GENOMIC DNA]</scope>
    <source>
        <strain evidence="3">cv. AL8/78</strain>
    </source>
</reference>
<protein>
    <submittedName>
        <fullName evidence="2">Uncharacterized protein</fullName>
    </submittedName>
</protein>
<evidence type="ECO:0000256" key="1">
    <source>
        <dbReference type="SAM" id="Phobius"/>
    </source>
</evidence>
<keyword evidence="3" id="KW-1185">Reference proteome</keyword>
<reference evidence="2" key="4">
    <citation type="submission" date="2019-03" db="UniProtKB">
        <authorList>
            <consortium name="EnsemblPlants"/>
        </authorList>
    </citation>
    <scope>IDENTIFICATION</scope>
</reference>
<name>A0A453GWJ5_AEGTS</name>
<dbReference type="AlphaFoldDB" id="A0A453GWJ5"/>
<proteinExistence type="predicted"/>
<organism evidence="2 3">
    <name type="scientific">Aegilops tauschii subsp. strangulata</name>
    <name type="common">Goatgrass</name>
    <dbReference type="NCBI Taxonomy" id="200361"/>
    <lineage>
        <taxon>Eukaryota</taxon>
        <taxon>Viridiplantae</taxon>
        <taxon>Streptophyta</taxon>
        <taxon>Embryophyta</taxon>
        <taxon>Tracheophyta</taxon>
        <taxon>Spermatophyta</taxon>
        <taxon>Magnoliopsida</taxon>
        <taxon>Liliopsida</taxon>
        <taxon>Poales</taxon>
        <taxon>Poaceae</taxon>
        <taxon>BOP clade</taxon>
        <taxon>Pooideae</taxon>
        <taxon>Triticodae</taxon>
        <taxon>Triticeae</taxon>
        <taxon>Triticinae</taxon>
        <taxon>Aegilops</taxon>
    </lineage>
</organism>
<dbReference type="EnsemblPlants" id="AET3Gv21236700.20">
    <property type="protein sequence ID" value="AET3Gv21236700.20"/>
    <property type="gene ID" value="AET3Gv21236700"/>
</dbReference>
<evidence type="ECO:0000313" key="3">
    <source>
        <dbReference type="Proteomes" id="UP000015105"/>
    </source>
</evidence>
<reference evidence="2" key="5">
    <citation type="journal article" date="2021" name="G3 (Bethesda)">
        <title>Aegilops tauschii genome assembly Aet v5.0 features greater sequence contiguity and improved annotation.</title>
        <authorList>
            <person name="Wang L."/>
            <person name="Zhu T."/>
            <person name="Rodriguez J.C."/>
            <person name="Deal K.R."/>
            <person name="Dubcovsky J."/>
            <person name="McGuire P.E."/>
            <person name="Lux T."/>
            <person name="Spannagl M."/>
            <person name="Mayer K.F.X."/>
            <person name="Baldrich P."/>
            <person name="Meyers B.C."/>
            <person name="Huo N."/>
            <person name="Gu Y.Q."/>
            <person name="Zhou H."/>
            <person name="Devos K.M."/>
            <person name="Bennetzen J.L."/>
            <person name="Unver T."/>
            <person name="Budak H."/>
            <person name="Gulick P.J."/>
            <person name="Galiba G."/>
            <person name="Kalapos B."/>
            <person name="Nelson D.R."/>
            <person name="Li P."/>
            <person name="You F.M."/>
            <person name="Luo M.C."/>
            <person name="Dvorak J."/>
        </authorList>
    </citation>
    <scope>NUCLEOTIDE SEQUENCE [LARGE SCALE GENOMIC DNA]</scope>
    <source>
        <strain evidence="2">cv. AL8/78</strain>
    </source>
</reference>
<keyword evidence="1" id="KW-0472">Membrane</keyword>
<reference evidence="3" key="1">
    <citation type="journal article" date="2014" name="Science">
        <title>Ancient hybridizations among the ancestral genomes of bread wheat.</title>
        <authorList>
            <consortium name="International Wheat Genome Sequencing Consortium,"/>
            <person name="Marcussen T."/>
            <person name="Sandve S.R."/>
            <person name="Heier L."/>
            <person name="Spannagl M."/>
            <person name="Pfeifer M."/>
            <person name="Jakobsen K.S."/>
            <person name="Wulff B.B."/>
            <person name="Steuernagel B."/>
            <person name="Mayer K.F."/>
            <person name="Olsen O.A."/>
        </authorList>
    </citation>
    <scope>NUCLEOTIDE SEQUENCE [LARGE SCALE GENOMIC DNA]</scope>
    <source>
        <strain evidence="3">cv. AL8/78</strain>
    </source>
</reference>
<dbReference type="Proteomes" id="UP000015105">
    <property type="component" value="Chromosome 3D"/>
</dbReference>
<accession>A0A453GWJ5</accession>
<reference evidence="2" key="3">
    <citation type="journal article" date="2017" name="Nature">
        <title>Genome sequence of the progenitor of the wheat D genome Aegilops tauschii.</title>
        <authorList>
            <person name="Luo M.C."/>
            <person name="Gu Y.Q."/>
            <person name="Puiu D."/>
            <person name="Wang H."/>
            <person name="Twardziok S.O."/>
            <person name="Deal K.R."/>
            <person name="Huo N."/>
            <person name="Zhu T."/>
            <person name="Wang L."/>
            <person name="Wang Y."/>
            <person name="McGuire P.E."/>
            <person name="Liu S."/>
            <person name="Long H."/>
            <person name="Ramasamy R.K."/>
            <person name="Rodriguez J.C."/>
            <person name="Van S.L."/>
            <person name="Yuan L."/>
            <person name="Wang Z."/>
            <person name="Xia Z."/>
            <person name="Xiao L."/>
            <person name="Anderson O.D."/>
            <person name="Ouyang S."/>
            <person name="Liang Y."/>
            <person name="Zimin A.V."/>
            <person name="Pertea G."/>
            <person name="Qi P."/>
            <person name="Bennetzen J.L."/>
            <person name="Dai X."/>
            <person name="Dawson M.W."/>
            <person name="Muller H.G."/>
            <person name="Kugler K."/>
            <person name="Rivarola-Duarte L."/>
            <person name="Spannagl M."/>
            <person name="Mayer K.F.X."/>
            <person name="Lu F.H."/>
            <person name="Bevan M.W."/>
            <person name="Leroy P."/>
            <person name="Li P."/>
            <person name="You F.M."/>
            <person name="Sun Q."/>
            <person name="Liu Z."/>
            <person name="Lyons E."/>
            <person name="Wicker T."/>
            <person name="Salzberg S.L."/>
            <person name="Devos K.M."/>
            <person name="Dvorak J."/>
        </authorList>
    </citation>
    <scope>NUCLEOTIDE SEQUENCE [LARGE SCALE GENOMIC DNA]</scope>
    <source>
        <strain evidence="2">cv. AL8/78</strain>
    </source>
</reference>
<dbReference type="Gramene" id="AET3Gv21236700.20">
    <property type="protein sequence ID" value="AET3Gv21236700.20"/>
    <property type="gene ID" value="AET3Gv21236700"/>
</dbReference>
<keyword evidence="1" id="KW-0812">Transmembrane</keyword>
<sequence length="63" mass="7441">MLPTPHGNLLWFLGWCSKIMWCAVAFLFFFFPATVVFSYQLNVTKLRHYDKTSVFMKEMKNAS</sequence>
<keyword evidence="1" id="KW-1133">Transmembrane helix</keyword>
<feature type="transmembrane region" description="Helical" evidence="1">
    <location>
        <begin position="12"/>
        <end position="39"/>
    </location>
</feature>